<dbReference type="PANTHER" id="PTHR43198:SF2">
    <property type="entry name" value="SI:CH1073-67J19.1-RELATED"/>
    <property type="match status" value="1"/>
</dbReference>
<dbReference type="KEGG" id="dha:DEHA2F26884g"/>
<dbReference type="InterPro" id="IPR026285">
    <property type="entry name" value="TenA_E"/>
</dbReference>
<dbReference type="InterPro" id="IPR016084">
    <property type="entry name" value="Haem_Oase-like_multi-hlx"/>
</dbReference>
<keyword evidence="5" id="KW-1185">Reference proteome</keyword>
<dbReference type="InParanoid" id="Q6BJW3"/>
<protein>
    <submittedName>
        <fullName evidence="4">DEHA2F26884p</fullName>
    </submittedName>
</protein>
<feature type="binding site" evidence="2">
    <location>
        <position position="45"/>
    </location>
    <ligand>
        <name>substrate</name>
    </ligand>
</feature>
<reference evidence="4 5" key="1">
    <citation type="journal article" date="2004" name="Nature">
        <title>Genome evolution in yeasts.</title>
        <authorList>
            <consortium name="Genolevures"/>
            <person name="Dujon B."/>
            <person name="Sherman D."/>
            <person name="Fischer G."/>
            <person name="Durrens P."/>
            <person name="Casaregola S."/>
            <person name="Lafontaine I."/>
            <person name="de Montigny J."/>
            <person name="Marck C."/>
            <person name="Neuveglise C."/>
            <person name="Talla E."/>
            <person name="Goffard N."/>
            <person name="Frangeul L."/>
            <person name="Aigle M."/>
            <person name="Anthouard V."/>
            <person name="Babour A."/>
            <person name="Barbe V."/>
            <person name="Barnay S."/>
            <person name="Blanchin S."/>
            <person name="Beckerich J.M."/>
            <person name="Beyne E."/>
            <person name="Bleykasten C."/>
            <person name="Boisrame A."/>
            <person name="Boyer J."/>
            <person name="Cattolico L."/>
            <person name="Confanioleri F."/>
            <person name="de Daruvar A."/>
            <person name="Despons L."/>
            <person name="Fabre E."/>
            <person name="Fairhead C."/>
            <person name="Ferry-Dumazet H."/>
            <person name="Groppi A."/>
            <person name="Hantraye F."/>
            <person name="Hennequin C."/>
            <person name="Jauniaux N."/>
            <person name="Joyet P."/>
            <person name="Kachouri R."/>
            <person name="Kerrest A."/>
            <person name="Koszul R."/>
            <person name="Lemaire M."/>
            <person name="Lesur I."/>
            <person name="Ma L."/>
            <person name="Muller H."/>
            <person name="Nicaud J.M."/>
            <person name="Nikolski M."/>
            <person name="Oztas S."/>
            <person name="Ozier-Kalogeropoulos O."/>
            <person name="Pellenz S."/>
            <person name="Potier S."/>
            <person name="Richard G.F."/>
            <person name="Straub M.L."/>
            <person name="Suleau A."/>
            <person name="Swennene D."/>
            <person name="Tekaia F."/>
            <person name="Wesolowski-Louvel M."/>
            <person name="Westhof E."/>
            <person name="Wirth B."/>
            <person name="Zeniou-Meyer M."/>
            <person name="Zivanovic I."/>
            <person name="Bolotin-Fukuhara M."/>
            <person name="Thierry A."/>
            <person name="Bouchier C."/>
            <person name="Caudron B."/>
            <person name="Scarpelli C."/>
            <person name="Gaillardin C."/>
            <person name="Weissenbach J."/>
            <person name="Wincker P."/>
            <person name="Souciet J.L."/>
        </authorList>
    </citation>
    <scope>NUCLEOTIDE SEQUENCE [LARGE SCALE GENOMIC DNA]</scope>
    <source>
        <strain evidence="5">ATCC 36239 / CBS 767 / BCRC 21394 / JCM 1990 / NBRC 0083 / IGC 2968</strain>
    </source>
</reference>
<feature type="binding site" evidence="2">
    <location>
        <position position="149"/>
    </location>
    <ligand>
        <name>substrate</name>
    </ligand>
</feature>
<dbReference type="Pfam" id="PF03070">
    <property type="entry name" value="TENA_THI-4"/>
    <property type="match status" value="1"/>
</dbReference>
<dbReference type="FunCoup" id="Q6BJW3">
    <property type="interactions" value="17"/>
</dbReference>
<proteinExistence type="predicted"/>
<gene>
    <name evidence="4" type="ordered locus">DEHA2F26884g</name>
</gene>
<dbReference type="CDD" id="cd19358">
    <property type="entry name" value="TenA_E_Spr0628-like"/>
    <property type="match status" value="1"/>
</dbReference>
<dbReference type="AlphaFoldDB" id="Q6BJW3"/>
<evidence type="ECO:0000313" key="5">
    <source>
        <dbReference type="Proteomes" id="UP000000599"/>
    </source>
</evidence>
<organism evidence="4 5">
    <name type="scientific">Debaryomyces hansenii (strain ATCC 36239 / CBS 767 / BCRC 21394 / JCM 1990 / NBRC 0083 / IGC 2968)</name>
    <name type="common">Yeast</name>
    <name type="synonym">Torulaspora hansenii</name>
    <dbReference type="NCBI Taxonomy" id="284592"/>
    <lineage>
        <taxon>Eukaryota</taxon>
        <taxon>Fungi</taxon>
        <taxon>Dikarya</taxon>
        <taxon>Ascomycota</taxon>
        <taxon>Saccharomycotina</taxon>
        <taxon>Pichiomycetes</taxon>
        <taxon>Debaryomycetaceae</taxon>
        <taxon>Debaryomyces</taxon>
    </lineage>
</organism>
<sequence>MGHIIDDLLEKYKERYQKAITHALTKELCEGTLPDFKLFTYLTQDLKFFQLGMNVFGKTLAYCDNTDSAIILSKQIGFIANDENDYFDNCLTQLKETSKPELEQHCCKMLLGPDSPVLPSVEKYLQYLKHLAHESSSYVEIITFMYLMEQVYLGWADFHILKGNVREDLPYKYKEWIILHSGDKFTSWVEFLKREVNRAVVSQDDRSSCEEAFLMALNLEIAFFDSCYSYKE</sequence>
<dbReference type="OrthoDB" id="37730at2759"/>
<feature type="active site" description="Proton donor" evidence="1">
    <location>
        <position position="220"/>
    </location>
</feature>
<evidence type="ECO:0000259" key="3">
    <source>
        <dbReference type="Pfam" id="PF03070"/>
    </source>
</evidence>
<dbReference type="PANTHER" id="PTHR43198">
    <property type="entry name" value="BIFUNCTIONAL TH2 PROTEIN"/>
    <property type="match status" value="1"/>
</dbReference>
<evidence type="ECO:0000256" key="2">
    <source>
        <dbReference type="PIRSR" id="PIRSR003170-2"/>
    </source>
</evidence>
<dbReference type="GO" id="GO:0006772">
    <property type="term" value="P:thiamine metabolic process"/>
    <property type="evidence" value="ECO:0007669"/>
    <property type="project" value="UniProtKB-ARBA"/>
</dbReference>
<dbReference type="GO" id="GO:0005829">
    <property type="term" value="C:cytosol"/>
    <property type="evidence" value="ECO:0007669"/>
    <property type="project" value="TreeGrafter"/>
</dbReference>
<dbReference type="VEuPathDB" id="FungiDB:DEHA2F26884g"/>
<dbReference type="RefSeq" id="XP_461508.2">
    <property type="nucleotide sequence ID" value="XM_461508.1"/>
</dbReference>
<dbReference type="STRING" id="284592.Q6BJW3"/>
<dbReference type="InterPro" id="IPR004305">
    <property type="entry name" value="Thiaminase-2/PQQC"/>
</dbReference>
<dbReference type="HOGENOM" id="CLU_077537_0_0_1"/>
<dbReference type="OMA" id="AEWITLH"/>
<feature type="domain" description="Thiaminase-2/PQQC" evidence="3">
    <location>
        <begin position="12"/>
        <end position="229"/>
    </location>
</feature>
<evidence type="ECO:0000313" key="4">
    <source>
        <dbReference type="EMBL" id="CAG89934.2"/>
    </source>
</evidence>
<feature type="binding site" evidence="2">
    <location>
        <position position="83"/>
    </location>
    <ligand>
        <name>substrate</name>
    </ligand>
</feature>
<evidence type="ECO:0000256" key="1">
    <source>
        <dbReference type="PIRSR" id="PIRSR003170-1"/>
    </source>
</evidence>
<dbReference type="SUPFAM" id="SSF48613">
    <property type="entry name" value="Heme oxygenase-like"/>
    <property type="match status" value="1"/>
</dbReference>
<dbReference type="PIRSF" id="PIRSF003170">
    <property type="entry name" value="Pet18p"/>
    <property type="match status" value="1"/>
</dbReference>
<dbReference type="GeneID" id="2903736"/>
<dbReference type="Proteomes" id="UP000000599">
    <property type="component" value="Chromosome F"/>
</dbReference>
<dbReference type="InterPro" id="IPR050967">
    <property type="entry name" value="Thiamine_Salvage_TenA"/>
</dbReference>
<accession>Q6BJW3</accession>
<name>Q6BJW3_DEBHA</name>
<dbReference type="Gene3D" id="1.20.910.10">
    <property type="entry name" value="Heme oxygenase-like"/>
    <property type="match status" value="1"/>
</dbReference>
<dbReference type="EMBL" id="CR382138">
    <property type="protein sequence ID" value="CAG89934.2"/>
    <property type="molecule type" value="Genomic_DNA"/>
</dbReference>
<dbReference type="eggNOG" id="ENOG502QT8P">
    <property type="taxonomic scope" value="Eukaryota"/>
</dbReference>